<evidence type="ECO:0008006" key="3">
    <source>
        <dbReference type="Google" id="ProtNLM"/>
    </source>
</evidence>
<organism evidence="1 2">
    <name type="scientific">Araneus ventricosus</name>
    <name type="common">Orbweaver spider</name>
    <name type="synonym">Epeira ventricosa</name>
    <dbReference type="NCBI Taxonomy" id="182803"/>
    <lineage>
        <taxon>Eukaryota</taxon>
        <taxon>Metazoa</taxon>
        <taxon>Ecdysozoa</taxon>
        <taxon>Arthropoda</taxon>
        <taxon>Chelicerata</taxon>
        <taxon>Arachnida</taxon>
        <taxon>Araneae</taxon>
        <taxon>Araneomorphae</taxon>
        <taxon>Entelegynae</taxon>
        <taxon>Araneoidea</taxon>
        <taxon>Araneidae</taxon>
        <taxon>Araneus</taxon>
    </lineage>
</organism>
<protein>
    <recommendedName>
        <fullName evidence="3">Peptidase A2 domain-containing protein</fullName>
    </recommendedName>
</protein>
<comment type="caution">
    <text evidence="1">The sequence shown here is derived from an EMBL/GenBank/DDBJ whole genome shotgun (WGS) entry which is preliminary data.</text>
</comment>
<evidence type="ECO:0000313" key="1">
    <source>
        <dbReference type="EMBL" id="GBL98827.1"/>
    </source>
</evidence>
<dbReference type="AlphaFoldDB" id="A0A4Y2C4Z0"/>
<reference evidence="1 2" key="1">
    <citation type="journal article" date="2019" name="Sci. Rep.">
        <title>Orb-weaving spider Araneus ventricosus genome elucidates the spidroin gene catalogue.</title>
        <authorList>
            <person name="Kono N."/>
            <person name="Nakamura H."/>
            <person name="Ohtoshi R."/>
            <person name="Moran D.A.P."/>
            <person name="Shinohara A."/>
            <person name="Yoshida Y."/>
            <person name="Fujiwara M."/>
            <person name="Mori M."/>
            <person name="Tomita M."/>
            <person name="Arakawa K."/>
        </authorList>
    </citation>
    <scope>NUCLEOTIDE SEQUENCE [LARGE SCALE GENOMIC DNA]</scope>
</reference>
<dbReference type="EMBL" id="BGPR01000143">
    <property type="protein sequence ID" value="GBL98827.1"/>
    <property type="molecule type" value="Genomic_DNA"/>
</dbReference>
<evidence type="ECO:0000313" key="2">
    <source>
        <dbReference type="Proteomes" id="UP000499080"/>
    </source>
</evidence>
<proteinExistence type="predicted"/>
<dbReference type="OrthoDB" id="10581454at2759"/>
<gene>
    <name evidence="1" type="ORF">AVEN_165677_1</name>
</gene>
<keyword evidence="2" id="KW-1185">Reference proteome</keyword>
<sequence length="189" mass="21709">MKKRVPPEVNYHFLDIWCEWVTPDDLIEKLDVNDNLRTSKNETQTSSTEVHKKQTDEQKSNYKRNFYFRGTKIHYEQKSDRQSLFGIPSQSRWDSINSDRAHRRSTNRFEENRIPLTCYGCGASRVIKVKCFTCNPTTQQDATLSSSLNYVNFYSFSMESNPTSIIEISVCNTRAAVCADTGATHSVAG</sequence>
<accession>A0A4Y2C4Z0</accession>
<dbReference type="Proteomes" id="UP000499080">
    <property type="component" value="Unassembled WGS sequence"/>
</dbReference>
<name>A0A4Y2C4Z0_ARAVE</name>